<keyword evidence="3" id="KW-0813">Transport</keyword>
<feature type="transmembrane region" description="Helical" evidence="10">
    <location>
        <begin position="26"/>
        <end position="47"/>
    </location>
</feature>
<reference evidence="12" key="1">
    <citation type="submission" date="2022-08" db="EMBL/GenBank/DDBJ databases">
        <authorList>
            <person name="Gutierrez-Valencia J."/>
        </authorList>
    </citation>
    <scope>NUCLEOTIDE SEQUENCE</scope>
</reference>
<keyword evidence="8" id="KW-0407">Ion channel</keyword>
<gene>
    <name evidence="12" type="ORF">LITE_LOCUS49098</name>
</gene>
<dbReference type="SUPFAM" id="SSF81324">
    <property type="entry name" value="Voltage-gated potassium channels"/>
    <property type="match status" value="1"/>
</dbReference>
<feature type="domain" description="Potassium channel" evidence="11">
    <location>
        <begin position="33"/>
        <end position="109"/>
    </location>
</feature>
<evidence type="ECO:0000313" key="13">
    <source>
        <dbReference type="Proteomes" id="UP001154282"/>
    </source>
</evidence>
<organism evidence="12 13">
    <name type="scientific">Linum tenue</name>
    <dbReference type="NCBI Taxonomy" id="586396"/>
    <lineage>
        <taxon>Eukaryota</taxon>
        <taxon>Viridiplantae</taxon>
        <taxon>Streptophyta</taxon>
        <taxon>Embryophyta</taxon>
        <taxon>Tracheophyta</taxon>
        <taxon>Spermatophyta</taxon>
        <taxon>Magnoliopsida</taxon>
        <taxon>eudicotyledons</taxon>
        <taxon>Gunneridae</taxon>
        <taxon>Pentapetalae</taxon>
        <taxon>rosids</taxon>
        <taxon>fabids</taxon>
        <taxon>Malpighiales</taxon>
        <taxon>Linaceae</taxon>
        <taxon>Linum</taxon>
    </lineage>
</organism>
<protein>
    <recommendedName>
        <fullName evidence="11">Potassium channel domain-containing protein</fullName>
    </recommendedName>
</protein>
<evidence type="ECO:0000256" key="2">
    <source>
        <dbReference type="ARBA" id="ARBA00010159"/>
    </source>
</evidence>
<comment type="caution">
    <text evidence="12">The sequence shown here is derived from an EMBL/GenBank/DDBJ whole genome shotgun (WGS) entry which is preliminary data.</text>
</comment>
<keyword evidence="6" id="KW-0406">Ion transport</keyword>
<evidence type="ECO:0000256" key="8">
    <source>
        <dbReference type="ARBA" id="ARBA00023303"/>
    </source>
</evidence>
<feature type="transmembrane region" description="Helical" evidence="10">
    <location>
        <begin position="89"/>
        <end position="113"/>
    </location>
</feature>
<evidence type="ECO:0000256" key="4">
    <source>
        <dbReference type="ARBA" id="ARBA00022692"/>
    </source>
</evidence>
<evidence type="ECO:0000256" key="5">
    <source>
        <dbReference type="ARBA" id="ARBA00022989"/>
    </source>
</evidence>
<dbReference type="GO" id="GO:0022841">
    <property type="term" value="F:potassium ion leak channel activity"/>
    <property type="evidence" value="ECO:0007669"/>
    <property type="project" value="TreeGrafter"/>
</dbReference>
<evidence type="ECO:0000256" key="7">
    <source>
        <dbReference type="ARBA" id="ARBA00023136"/>
    </source>
</evidence>
<feature type="region of interest" description="Disordered" evidence="9">
    <location>
        <begin position="1"/>
        <end position="22"/>
    </location>
</feature>
<evidence type="ECO:0000256" key="3">
    <source>
        <dbReference type="ARBA" id="ARBA00022448"/>
    </source>
</evidence>
<evidence type="ECO:0000313" key="12">
    <source>
        <dbReference type="EMBL" id="CAI0559190.1"/>
    </source>
</evidence>
<dbReference type="GO" id="GO:0030322">
    <property type="term" value="P:stabilization of membrane potential"/>
    <property type="evidence" value="ECO:0007669"/>
    <property type="project" value="TreeGrafter"/>
</dbReference>
<dbReference type="InterPro" id="IPR013099">
    <property type="entry name" value="K_chnl_dom"/>
</dbReference>
<dbReference type="GO" id="GO:0009705">
    <property type="term" value="C:plant-type vacuole membrane"/>
    <property type="evidence" value="ECO:0007669"/>
    <property type="project" value="TreeGrafter"/>
</dbReference>
<keyword evidence="7 10" id="KW-0472">Membrane</keyword>
<proteinExistence type="inferred from homology"/>
<feature type="compositionally biased region" description="Polar residues" evidence="9">
    <location>
        <begin position="11"/>
        <end position="22"/>
    </location>
</feature>
<evidence type="ECO:0000256" key="9">
    <source>
        <dbReference type="SAM" id="MobiDB-lite"/>
    </source>
</evidence>
<keyword evidence="13" id="KW-1185">Reference proteome</keyword>
<keyword evidence="5 10" id="KW-1133">Transmembrane helix</keyword>
<comment type="similarity">
    <text evidence="2">Belongs to the two pore domain potassium channel (TC 1.A.1.7) family.</text>
</comment>
<dbReference type="PANTHER" id="PTHR11003:SF268">
    <property type="entry name" value="TWO-PORE POTASSIUM CHANNEL 4-RELATED"/>
    <property type="match status" value="1"/>
</dbReference>
<dbReference type="EMBL" id="CAMGYJ010000011">
    <property type="protein sequence ID" value="CAI0559190.1"/>
    <property type="molecule type" value="Genomic_DNA"/>
</dbReference>
<evidence type="ECO:0000256" key="6">
    <source>
        <dbReference type="ARBA" id="ARBA00023065"/>
    </source>
</evidence>
<dbReference type="Proteomes" id="UP001154282">
    <property type="component" value="Unassembled WGS sequence"/>
</dbReference>
<dbReference type="Pfam" id="PF07885">
    <property type="entry name" value="Ion_trans_2"/>
    <property type="match status" value="1"/>
</dbReference>
<evidence type="ECO:0000256" key="10">
    <source>
        <dbReference type="SAM" id="Phobius"/>
    </source>
</evidence>
<dbReference type="GO" id="GO:0005886">
    <property type="term" value="C:plasma membrane"/>
    <property type="evidence" value="ECO:0007669"/>
    <property type="project" value="TreeGrafter"/>
</dbReference>
<dbReference type="GO" id="GO:0015271">
    <property type="term" value="F:outward rectifier potassium channel activity"/>
    <property type="evidence" value="ECO:0007669"/>
    <property type="project" value="TreeGrafter"/>
</dbReference>
<name>A0AAV0RP26_9ROSI</name>
<keyword evidence="4 10" id="KW-0812">Transmembrane</keyword>
<dbReference type="Gene3D" id="1.10.287.70">
    <property type="match status" value="1"/>
</dbReference>
<evidence type="ECO:0000259" key="11">
    <source>
        <dbReference type="Pfam" id="PF07885"/>
    </source>
</evidence>
<feature type="transmembrane region" description="Helical" evidence="10">
    <location>
        <begin position="59"/>
        <end position="77"/>
    </location>
</feature>
<sequence length="225" mass="25797">MVVMRELKPTKTPQLPRPNSDSKSSIVRRAIFLLSLYLSLGVIIYSLSRDKFSGSETHPVVDALYFCIVTMCTIGYGDIAPLTPGTKPFAVVFVLFGFGFIDILLTGVVNHVLDLQERMILAGIRMGKSQHHHHHHRDHHHRDRFSAMNYIVDVVKGRPDDCPDLSSQGKSHHDHCFPGWHFVVRWWAFSQWQMQFREDEESMAEILSDYRVEHLSHINMSQCGG</sequence>
<comment type="subcellular location">
    <subcellularLocation>
        <location evidence="1">Membrane</location>
        <topology evidence="1">Multi-pass membrane protein</topology>
    </subcellularLocation>
</comment>
<dbReference type="InterPro" id="IPR003280">
    <property type="entry name" value="2pore_dom_K_chnl"/>
</dbReference>
<evidence type="ECO:0000256" key="1">
    <source>
        <dbReference type="ARBA" id="ARBA00004141"/>
    </source>
</evidence>
<dbReference type="AlphaFoldDB" id="A0AAV0RP26"/>
<accession>A0AAV0RP26</accession>
<dbReference type="PANTHER" id="PTHR11003">
    <property type="entry name" value="POTASSIUM CHANNEL, SUBFAMILY K"/>
    <property type="match status" value="1"/>
</dbReference>